<dbReference type="Gene3D" id="3.40.50.1820">
    <property type="entry name" value="alpha/beta hydrolase"/>
    <property type="match status" value="1"/>
</dbReference>
<dbReference type="GO" id="GO:0006508">
    <property type="term" value="P:proteolysis"/>
    <property type="evidence" value="ECO:0007669"/>
    <property type="project" value="InterPro"/>
</dbReference>
<organism evidence="4 5">
    <name type="scientific">Metallibacterium scheffleri</name>
    <dbReference type="NCBI Taxonomy" id="993689"/>
    <lineage>
        <taxon>Bacteria</taxon>
        <taxon>Pseudomonadati</taxon>
        <taxon>Pseudomonadota</taxon>
        <taxon>Gammaproteobacteria</taxon>
        <taxon>Lysobacterales</taxon>
        <taxon>Rhodanobacteraceae</taxon>
        <taxon>Metallibacterium</taxon>
    </lineage>
</organism>
<feature type="region of interest" description="Disordered" evidence="2">
    <location>
        <begin position="153"/>
        <end position="180"/>
    </location>
</feature>
<gene>
    <name evidence="4" type="ORF">B1806_06720</name>
</gene>
<dbReference type="OrthoDB" id="4510475at2"/>
<dbReference type="RefSeq" id="WP_081125947.1">
    <property type="nucleotide sequence ID" value="NZ_LDOS01000001.1"/>
</dbReference>
<proteinExistence type="predicted"/>
<dbReference type="PANTHER" id="PTHR43722">
    <property type="entry name" value="PROLINE IMINOPEPTIDASE"/>
    <property type="match status" value="1"/>
</dbReference>
<dbReference type="InterPro" id="IPR005944">
    <property type="entry name" value="Pro_iminopeptidase"/>
</dbReference>
<evidence type="ECO:0000259" key="3">
    <source>
        <dbReference type="Pfam" id="PF00561"/>
    </source>
</evidence>
<dbReference type="EMBL" id="MWQO01000021">
    <property type="protein sequence ID" value="THD10798.1"/>
    <property type="molecule type" value="Genomic_DNA"/>
</dbReference>
<dbReference type="InterPro" id="IPR029058">
    <property type="entry name" value="AB_hydrolase_fold"/>
</dbReference>
<evidence type="ECO:0000313" key="4">
    <source>
        <dbReference type="EMBL" id="THD10798.1"/>
    </source>
</evidence>
<dbReference type="SUPFAM" id="SSF53474">
    <property type="entry name" value="alpha/beta-Hydrolases"/>
    <property type="match status" value="1"/>
</dbReference>
<evidence type="ECO:0000313" key="5">
    <source>
        <dbReference type="Proteomes" id="UP000307749"/>
    </source>
</evidence>
<feature type="compositionally biased region" description="Low complexity" evidence="2">
    <location>
        <begin position="153"/>
        <end position="167"/>
    </location>
</feature>
<dbReference type="STRING" id="993689.GCA_002077135_00519"/>
<name>A0A4S3KQR2_9GAMM</name>
<protein>
    <recommendedName>
        <fullName evidence="1">Proline iminopeptidase</fullName>
    </recommendedName>
</protein>
<dbReference type="GO" id="GO:0004177">
    <property type="term" value="F:aminopeptidase activity"/>
    <property type="evidence" value="ECO:0007669"/>
    <property type="project" value="UniProtKB-EC"/>
</dbReference>
<reference evidence="4 5" key="1">
    <citation type="submission" date="2017-02" db="EMBL/GenBank/DDBJ databases">
        <title>Whole genome sequencing of Metallibacterium scheffleri DSM 24874 (T).</title>
        <authorList>
            <person name="Kumar S."/>
            <person name="Patil P."/>
            <person name="Patil P.B."/>
        </authorList>
    </citation>
    <scope>NUCLEOTIDE SEQUENCE [LARGE SCALE GENOMIC DNA]</scope>
    <source>
        <strain evidence="4 5">DSM 24874</strain>
    </source>
</reference>
<dbReference type="AlphaFoldDB" id="A0A4S3KQR2"/>
<dbReference type="Pfam" id="PF00561">
    <property type="entry name" value="Abhydrolase_1"/>
    <property type="match status" value="1"/>
</dbReference>
<feature type="domain" description="AB hydrolase-1" evidence="3">
    <location>
        <begin position="100"/>
        <end position="484"/>
    </location>
</feature>
<evidence type="ECO:0000256" key="2">
    <source>
        <dbReference type="SAM" id="MobiDB-lite"/>
    </source>
</evidence>
<comment type="caution">
    <text evidence="4">The sequence shown here is derived from an EMBL/GenBank/DDBJ whole genome shotgun (WGS) entry which is preliminary data.</text>
</comment>
<dbReference type="InterPro" id="IPR000073">
    <property type="entry name" value="AB_hydrolase_1"/>
</dbReference>
<sequence length="528" mass="56727">MKRSTRLVLLALVLIVFFGGQWLWQHARTPTVAAAAPAHYRLGQLDFKPCTLHQPQSGLATAAWCAPFSVPENWARPDGRKLALRLALIRSHAAQPAPDPVLYLAGGPGQSAIDTWPEIAPALDDVLAHRNVILLDQRGTGGSAPLTCPDVTPKATTPPAATAAARAGKSHPAPQPVPSGTARLRALETETRACLAALRKRGLNPADFTTTQAVQDLAALRHALGDPQFDLVGVSYGTRVAQQFVMRHPHAVRSVVLDSVVPDQLILGQDFGVNLDAALRDDFDLCMNSPACHKAFGNSWATLLELKKRLEKNTPEVNFRTPDGFQPKQEAMTADALVGLVRLYAYSPLTAALLPLSLHAASAGHYGPLLAQSHFISSSLQHSLNDGMQLSVVCSEDVPWLKVTPREADTLLGDAYIRQLQAQCALWPHGAVPANFHAPLRSNVPVLILEGQFDPVTPPRYGTEVLKGLGDARMLIAPGQGHNVIGAGCMPRLVKQFIAKPDPRTLDAQCLDQLKPTAPFLNYNGAAP</sequence>
<dbReference type="GO" id="GO:0005737">
    <property type="term" value="C:cytoplasm"/>
    <property type="evidence" value="ECO:0007669"/>
    <property type="project" value="InterPro"/>
</dbReference>
<keyword evidence="5" id="KW-1185">Reference proteome</keyword>
<dbReference type="Proteomes" id="UP000307749">
    <property type="component" value="Unassembled WGS sequence"/>
</dbReference>
<evidence type="ECO:0000256" key="1">
    <source>
        <dbReference type="ARBA" id="ARBA00021843"/>
    </source>
</evidence>
<accession>A0A4S3KQR2</accession>
<dbReference type="PANTHER" id="PTHR43722:SF1">
    <property type="entry name" value="PROLINE IMINOPEPTIDASE"/>
    <property type="match status" value="1"/>
</dbReference>